<gene>
    <name evidence="2" type="ORF">SAMN05421829_1092</name>
</gene>
<accession>A0A1N6XIQ2</accession>
<evidence type="ECO:0000259" key="1">
    <source>
        <dbReference type="Pfam" id="PF03235"/>
    </source>
</evidence>
<dbReference type="AlphaFoldDB" id="A0A1N6XIQ2"/>
<dbReference type="Pfam" id="PF03235">
    <property type="entry name" value="GmrSD_N"/>
    <property type="match status" value="1"/>
</dbReference>
<organism evidence="2 3">
    <name type="scientific">Aromatoleum tolulyticum</name>
    <dbReference type="NCBI Taxonomy" id="34027"/>
    <lineage>
        <taxon>Bacteria</taxon>
        <taxon>Pseudomonadati</taxon>
        <taxon>Pseudomonadota</taxon>
        <taxon>Betaproteobacteria</taxon>
        <taxon>Rhodocyclales</taxon>
        <taxon>Rhodocyclaceae</taxon>
        <taxon>Aromatoleum</taxon>
    </lineage>
</organism>
<feature type="domain" description="GmrSD restriction endonucleases N-terminal" evidence="1">
    <location>
        <begin position="15"/>
        <end position="264"/>
    </location>
</feature>
<reference evidence="3" key="1">
    <citation type="submission" date="2017-01" db="EMBL/GenBank/DDBJ databases">
        <authorList>
            <person name="Varghese N."/>
            <person name="Submissions S."/>
        </authorList>
    </citation>
    <scope>NUCLEOTIDE SEQUENCE [LARGE SCALE GENOMIC DNA]</scope>
    <source>
        <strain evidence="3">ATCC 51758</strain>
    </source>
</reference>
<dbReference type="STRING" id="34027.SAMN05421829_1092"/>
<dbReference type="InterPro" id="IPR004919">
    <property type="entry name" value="GmrSD_N"/>
</dbReference>
<dbReference type="PANTHER" id="PTHR37292:SF2">
    <property type="entry name" value="DUF262 DOMAIN-CONTAINING PROTEIN"/>
    <property type="match status" value="1"/>
</dbReference>
<dbReference type="RefSeq" id="WP_076602746.1">
    <property type="nucleotide sequence ID" value="NZ_FTMD01000009.1"/>
</dbReference>
<name>A0A1N6XIQ2_9RHOO</name>
<proteinExistence type="predicted"/>
<sequence>MSDLKVHHSTVPGVLDSLRRGEWLVPQFQRDFVWTTDQVSSLVQSILEARPIGMVTLWEQSDSSQLNLERVSIPDQDSATRTASLLYFGPQVQASKKFALLDGRQRCTAIAMAFAGFRATHGLYRYSGRYFLDVKQSDPRKRVKYLRETDIRRQGLDSDATCVGQGLFPLASNTPDEPILSQWMRYLQALEKPENYRDHQLPPRDEIQRRNKILQDAFEGIVKTKLAVYVVPEKYSLADICDIFETLNTTGTKVSTVDLIHSWLYAETSSNDAEPFLLRDWFDDLGQRNGAIGWASSSDRPELVAQIVTACHVALIDKPQPRPVGRGRPEPITSVKSGDLLAVPTSHWQSVKTHDEMLARFLGDAQHVVAEGYFPWSICPYPVAIGIYVALRWHAEFDRSDTHPWAPEDLNALFRAFFWRNALTRRYDQGFLTG</sequence>
<protein>
    <recommendedName>
        <fullName evidence="1">GmrSD restriction endonucleases N-terminal domain-containing protein</fullName>
    </recommendedName>
</protein>
<evidence type="ECO:0000313" key="3">
    <source>
        <dbReference type="Proteomes" id="UP000186819"/>
    </source>
</evidence>
<keyword evidence="3" id="KW-1185">Reference proteome</keyword>
<dbReference type="OrthoDB" id="9798761at2"/>
<dbReference type="PANTHER" id="PTHR37292">
    <property type="entry name" value="VNG6097C"/>
    <property type="match status" value="1"/>
</dbReference>
<evidence type="ECO:0000313" key="2">
    <source>
        <dbReference type="EMBL" id="SIR02238.1"/>
    </source>
</evidence>
<dbReference type="EMBL" id="FTMD01000009">
    <property type="protein sequence ID" value="SIR02238.1"/>
    <property type="molecule type" value="Genomic_DNA"/>
</dbReference>
<dbReference type="Proteomes" id="UP000186819">
    <property type="component" value="Unassembled WGS sequence"/>
</dbReference>